<evidence type="ECO:0000256" key="1">
    <source>
        <dbReference type="SAM" id="Phobius"/>
    </source>
</evidence>
<proteinExistence type="predicted"/>
<dbReference type="Pfam" id="PF14344">
    <property type="entry name" value="DUF4397"/>
    <property type="match status" value="1"/>
</dbReference>
<evidence type="ECO:0000313" key="4">
    <source>
        <dbReference type="EMBL" id="PRY38770.1"/>
    </source>
</evidence>
<gene>
    <name evidence="4" type="ORF">CLV43_108170</name>
</gene>
<keyword evidence="1" id="KW-0472">Membrane</keyword>
<dbReference type="OrthoDB" id="9783299at2"/>
<name>A0A2T0SZC6_9PSEU</name>
<keyword evidence="1" id="KW-0812">Transmembrane</keyword>
<feature type="signal peptide" evidence="2">
    <location>
        <begin position="1"/>
        <end position="30"/>
    </location>
</feature>
<evidence type="ECO:0000259" key="3">
    <source>
        <dbReference type="Pfam" id="PF14344"/>
    </source>
</evidence>
<dbReference type="EMBL" id="PVTF01000008">
    <property type="protein sequence ID" value="PRY38770.1"/>
    <property type="molecule type" value="Genomic_DNA"/>
</dbReference>
<keyword evidence="2" id="KW-0732">Signal</keyword>
<feature type="chain" id="PRO_5015617040" evidence="2">
    <location>
        <begin position="31"/>
        <end position="277"/>
    </location>
</feature>
<dbReference type="RefSeq" id="WP_106190075.1">
    <property type="nucleotide sequence ID" value="NZ_PVTF01000008.1"/>
</dbReference>
<feature type="transmembrane region" description="Helical" evidence="1">
    <location>
        <begin position="252"/>
        <end position="271"/>
    </location>
</feature>
<evidence type="ECO:0000313" key="5">
    <source>
        <dbReference type="Proteomes" id="UP000239494"/>
    </source>
</evidence>
<dbReference type="AlphaFoldDB" id="A0A2T0SZC6"/>
<keyword evidence="5" id="KW-1185">Reference proteome</keyword>
<sequence length="277" mass="28291">MGSIRSTRRVSAAVVGALFALLALPVPAQAAGNCYLRLAHLSPDTPSVDVTVTAFSRPDWSVTIKGVGYGALSDYQRIETGTYTVAMRPAGADPASKPVISATIDGADGKAYTVAGLGKFADLSLKVLDDDIGLPPAGQARMRVVNAAPLAGDLAVSRLTDPTKVEHAIFGQSGNYELVPAGDTVLKLAPQQGRNTELPVKLEAGSVYSVLVLERDGVLSAVARQDAKGAEVVPMGAIEAGDGATAPDGSPLPLVMLAVAAAAGGALVLAVRRRRTG</sequence>
<dbReference type="InterPro" id="IPR025510">
    <property type="entry name" value="DUF4397"/>
</dbReference>
<comment type="caution">
    <text evidence="4">The sequence shown here is derived from an EMBL/GenBank/DDBJ whole genome shotgun (WGS) entry which is preliminary data.</text>
</comment>
<accession>A0A2T0SZC6</accession>
<organism evidence="4 5">
    <name type="scientific">Umezawaea tangerina</name>
    <dbReference type="NCBI Taxonomy" id="84725"/>
    <lineage>
        <taxon>Bacteria</taxon>
        <taxon>Bacillati</taxon>
        <taxon>Actinomycetota</taxon>
        <taxon>Actinomycetes</taxon>
        <taxon>Pseudonocardiales</taxon>
        <taxon>Pseudonocardiaceae</taxon>
        <taxon>Umezawaea</taxon>
    </lineage>
</organism>
<keyword evidence="1" id="KW-1133">Transmembrane helix</keyword>
<evidence type="ECO:0000256" key="2">
    <source>
        <dbReference type="SAM" id="SignalP"/>
    </source>
</evidence>
<feature type="domain" description="DUF4397" evidence="3">
    <location>
        <begin position="35"/>
        <end position="156"/>
    </location>
</feature>
<dbReference type="Proteomes" id="UP000239494">
    <property type="component" value="Unassembled WGS sequence"/>
</dbReference>
<reference evidence="4 5" key="1">
    <citation type="submission" date="2018-03" db="EMBL/GenBank/DDBJ databases">
        <title>Genomic Encyclopedia of Archaeal and Bacterial Type Strains, Phase II (KMG-II): from individual species to whole genera.</title>
        <authorList>
            <person name="Goeker M."/>
        </authorList>
    </citation>
    <scope>NUCLEOTIDE SEQUENCE [LARGE SCALE GENOMIC DNA]</scope>
    <source>
        <strain evidence="4 5">DSM 44720</strain>
    </source>
</reference>
<protein>
    <submittedName>
        <fullName evidence="4">Uncharacterized protein DUF4397</fullName>
    </submittedName>
</protein>